<evidence type="ECO:0000313" key="2">
    <source>
        <dbReference type="EMBL" id="KAK9789202.1"/>
    </source>
</evidence>
<evidence type="ECO:0000313" key="3">
    <source>
        <dbReference type="Proteomes" id="UP001465755"/>
    </source>
</evidence>
<dbReference type="Gene3D" id="3.10.20.90">
    <property type="entry name" value="Phosphatidylinositol 3-kinase Catalytic Subunit, Chain A, domain 1"/>
    <property type="match status" value="1"/>
</dbReference>
<organism evidence="2 3">
    <name type="scientific">Symbiochloris irregularis</name>
    <dbReference type="NCBI Taxonomy" id="706552"/>
    <lineage>
        <taxon>Eukaryota</taxon>
        <taxon>Viridiplantae</taxon>
        <taxon>Chlorophyta</taxon>
        <taxon>core chlorophytes</taxon>
        <taxon>Trebouxiophyceae</taxon>
        <taxon>Trebouxiales</taxon>
        <taxon>Trebouxiaceae</taxon>
        <taxon>Symbiochloris</taxon>
    </lineage>
</organism>
<evidence type="ECO:0000259" key="1">
    <source>
        <dbReference type="PROSITE" id="PS50053"/>
    </source>
</evidence>
<dbReference type="Pfam" id="PF11976">
    <property type="entry name" value="Rad60-SLD"/>
    <property type="match status" value="1"/>
</dbReference>
<dbReference type="PANTHER" id="PTHR10562">
    <property type="entry name" value="SMALL UBIQUITIN-RELATED MODIFIER"/>
    <property type="match status" value="1"/>
</dbReference>
<comment type="caution">
    <text evidence="2">The sequence shown here is derived from an EMBL/GenBank/DDBJ whole genome shotgun (WGS) entry which is preliminary data.</text>
</comment>
<dbReference type="InterPro" id="IPR022617">
    <property type="entry name" value="Rad60/SUMO-like_dom"/>
</dbReference>
<gene>
    <name evidence="2" type="ORF">WJX73_007416</name>
</gene>
<accession>A0AAW1NK76</accession>
<protein>
    <recommendedName>
        <fullName evidence="1">Ubiquitin-like domain-containing protein</fullName>
    </recommendedName>
</protein>
<reference evidence="2 3" key="1">
    <citation type="journal article" date="2024" name="Nat. Commun.">
        <title>Phylogenomics reveals the evolutionary origins of lichenization in chlorophyte algae.</title>
        <authorList>
            <person name="Puginier C."/>
            <person name="Libourel C."/>
            <person name="Otte J."/>
            <person name="Skaloud P."/>
            <person name="Haon M."/>
            <person name="Grisel S."/>
            <person name="Petersen M."/>
            <person name="Berrin J.G."/>
            <person name="Delaux P.M."/>
            <person name="Dal Grande F."/>
            <person name="Keller J."/>
        </authorList>
    </citation>
    <scope>NUCLEOTIDE SEQUENCE [LARGE SCALE GENOMIC DNA]</scope>
    <source>
        <strain evidence="2 3">SAG 2036</strain>
    </source>
</reference>
<dbReference type="CDD" id="cd01763">
    <property type="entry name" value="Ubl_SUMO_like"/>
    <property type="match status" value="1"/>
</dbReference>
<dbReference type="SMART" id="SM00213">
    <property type="entry name" value="UBQ"/>
    <property type="match status" value="1"/>
</dbReference>
<dbReference type="SUPFAM" id="SSF54236">
    <property type="entry name" value="Ubiquitin-like"/>
    <property type="match status" value="1"/>
</dbReference>
<proteinExistence type="predicted"/>
<dbReference type="Proteomes" id="UP001465755">
    <property type="component" value="Unassembled WGS sequence"/>
</dbReference>
<dbReference type="InterPro" id="IPR029071">
    <property type="entry name" value="Ubiquitin-like_domsf"/>
</dbReference>
<sequence>MDVPAAEKALHAGCHELRLPETAAKELLRFLIVKRLVGDDKSSRLSPSSKLDRLLHWVLLNTAVRDHVEEHVGRVFHTTATAQQADAQKMERRLVSMECMAKEGWQPTLSLWEDPASLLSRLAPVEVRLAGSPGTIIKYCCMGKPPTAIMTQLKQQGVAVHSYNFQEVRDVAQPARAFRSSLATKRKAPMESVLSSAAGQEESLEVIIADAEGNKTNSKLRRTTKLEKVAAAYAAHRKVDPKSFKLVYDGTRLEPDLTPAYYRMESGDVVYVVKEQAGC</sequence>
<feature type="domain" description="Ubiquitin-like" evidence="1">
    <location>
        <begin position="204"/>
        <end position="279"/>
    </location>
</feature>
<name>A0AAW1NK76_9CHLO</name>
<dbReference type="EMBL" id="JALJOQ010000213">
    <property type="protein sequence ID" value="KAK9789202.1"/>
    <property type="molecule type" value="Genomic_DNA"/>
</dbReference>
<keyword evidence="3" id="KW-1185">Reference proteome</keyword>
<dbReference type="AlphaFoldDB" id="A0AAW1NK76"/>
<dbReference type="InterPro" id="IPR000626">
    <property type="entry name" value="Ubiquitin-like_dom"/>
</dbReference>
<dbReference type="PROSITE" id="PS50053">
    <property type="entry name" value="UBIQUITIN_2"/>
    <property type="match status" value="1"/>
</dbReference>